<reference evidence="1" key="1">
    <citation type="submission" date="2013-08" db="EMBL/GenBank/DDBJ databases">
        <authorList>
            <person name="Mendez C."/>
            <person name="Richter M."/>
            <person name="Ferrer M."/>
            <person name="Sanchez J."/>
        </authorList>
    </citation>
    <scope>NUCLEOTIDE SEQUENCE</scope>
</reference>
<protein>
    <submittedName>
        <fullName evidence="1">YecA family protein</fullName>
    </submittedName>
</protein>
<dbReference type="InterPro" id="IPR036255">
    <property type="entry name" value="YgfB-like_sf"/>
</dbReference>
<dbReference type="Pfam" id="PF02810">
    <property type="entry name" value="SEC-C"/>
    <property type="match status" value="1"/>
</dbReference>
<name>T1BKS6_9ZZZZ</name>
<proteinExistence type="predicted"/>
<dbReference type="PANTHER" id="PTHR33747">
    <property type="entry name" value="UPF0225 PROTEIN SCO1677"/>
    <property type="match status" value="1"/>
</dbReference>
<dbReference type="Pfam" id="PF03695">
    <property type="entry name" value="UPF0149"/>
    <property type="match status" value="1"/>
</dbReference>
<dbReference type="Gene3D" id="3.10.450.50">
    <property type="match status" value="1"/>
</dbReference>
<dbReference type="SUPFAM" id="SSF101327">
    <property type="entry name" value="YgfB-like"/>
    <property type="match status" value="1"/>
</dbReference>
<organism evidence="1">
    <name type="scientific">mine drainage metagenome</name>
    <dbReference type="NCBI Taxonomy" id="410659"/>
    <lineage>
        <taxon>unclassified sequences</taxon>
        <taxon>metagenomes</taxon>
        <taxon>ecological metagenomes</taxon>
    </lineage>
</organism>
<dbReference type="PANTHER" id="PTHR33747:SF1">
    <property type="entry name" value="ADENYLATE CYCLASE-ASSOCIATED CAP C-TERMINAL DOMAIN-CONTAINING PROTEIN"/>
    <property type="match status" value="1"/>
</dbReference>
<dbReference type="InterPro" id="IPR011978">
    <property type="entry name" value="YgfB-like"/>
</dbReference>
<dbReference type="EMBL" id="AUZY01003154">
    <property type="protein sequence ID" value="EQD70397.1"/>
    <property type="molecule type" value="Genomic_DNA"/>
</dbReference>
<sequence>MTDPVHQSLSEAEIERLVALLAANRNPGALSLEAVDGLFCALIASPALIMPHEYLPVILGGTLREGGLLGNLAGVQEMMALLMRYWNAIAHDFEHETFHVAYRGEPGEDGVPGRAWARGYMHGIGLAREGWSRILQDDREEWVRFIPIVAGEVDPAWPKEPLTAEQSSAMWTDMLAGAARAYRYFKQDRLAYAQAAQQHAQHSQSYERAAPKVGRNDPCPCGSGKKYKRCCGGVGSQDPVVH</sequence>
<reference evidence="1" key="2">
    <citation type="journal article" date="2014" name="ISME J.">
        <title>Microbial stratification in low pH oxic and suboxic macroscopic growths along an acid mine drainage.</title>
        <authorList>
            <person name="Mendez-Garcia C."/>
            <person name="Mesa V."/>
            <person name="Sprenger R.R."/>
            <person name="Richter M."/>
            <person name="Diez M.S."/>
            <person name="Solano J."/>
            <person name="Bargiela R."/>
            <person name="Golyshina O.V."/>
            <person name="Manteca A."/>
            <person name="Ramos J.L."/>
            <person name="Gallego J.R."/>
            <person name="Llorente I."/>
            <person name="Martins Dos Santos V.A."/>
            <person name="Jensen O.N."/>
            <person name="Pelaez A.I."/>
            <person name="Sanchez J."/>
            <person name="Ferrer M."/>
        </authorList>
    </citation>
    <scope>NUCLEOTIDE SEQUENCE</scope>
</reference>
<accession>T1BKS6</accession>
<evidence type="ECO:0000313" key="1">
    <source>
        <dbReference type="EMBL" id="EQD70397.1"/>
    </source>
</evidence>
<dbReference type="AlphaFoldDB" id="T1BKS6"/>
<comment type="caution">
    <text evidence="1">The sequence shown here is derived from an EMBL/GenBank/DDBJ whole genome shotgun (WGS) entry which is preliminary data.</text>
</comment>
<dbReference type="NCBIfam" id="TIGR02292">
    <property type="entry name" value="ygfB_yecA"/>
    <property type="match status" value="1"/>
</dbReference>
<dbReference type="SUPFAM" id="SSF103642">
    <property type="entry name" value="Sec-C motif"/>
    <property type="match status" value="1"/>
</dbReference>
<gene>
    <name evidence="1" type="ORF">B1B_05030</name>
</gene>
<dbReference type="InterPro" id="IPR004027">
    <property type="entry name" value="SEC_C_motif"/>
</dbReference>